<dbReference type="GO" id="GO:0007017">
    <property type="term" value="P:microtubule-based process"/>
    <property type="evidence" value="ECO:0007669"/>
    <property type="project" value="InterPro"/>
</dbReference>
<dbReference type="InterPro" id="IPR037177">
    <property type="entry name" value="DLC_sf"/>
</dbReference>
<reference evidence="2" key="2">
    <citation type="submission" date="2019-11" db="UniProtKB">
        <authorList>
            <consortium name="WormBaseParasite"/>
        </authorList>
    </citation>
    <scope>IDENTIFICATION</scope>
    <source>
        <strain evidence="2">Puerto Rican</strain>
    </source>
</reference>
<dbReference type="GO" id="GO:0030286">
    <property type="term" value="C:dynein complex"/>
    <property type="evidence" value="ECO:0007669"/>
    <property type="project" value="InterPro"/>
</dbReference>
<dbReference type="InParanoid" id="A0A5K4F8H7"/>
<dbReference type="InterPro" id="IPR001372">
    <property type="entry name" value="Dynein_light_chain_typ-1/2"/>
</dbReference>
<keyword evidence="1" id="KW-1185">Reference proteome</keyword>
<sequence>MKRFRIHEKSIQIKKVTMDEKMQMDVISTVVAALHMYGNEYTQMKKFIESKLNKLYLPTWHYIIGYDVDSSLLMPVQYLISFKCEENNVTVFKTI</sequence>
<dbReference type="Gene3D" id="3.30.740.10">
    <property type="entry name" value="Protein Inhibitor Of Neuronal Nitric Oxide Synthase"/>
    <property type="match status" value="1"/>
</dbReference>
<dbReference type="SMART" id="SM01375">
    <property type="entry name" value="Dynein_light"/>
    <property type="match status" value="1"/>
</dbReference>
<evidence type="ECO:0000313" key="2">
    <source>
        <dbReference type="WBParaSite" id="Smp_319270.2"/>
    </source>
</evidence>
<dbReference type="WBParaSite" id="Smp_319270.2">
    <property type="protein sequence ID" value="Smp_319270.2"/>
    <property type="gene ID" value="Smp_319270"/>
</dbReference>
<dbReference type="Proteomes" id="UP000008854">
    <property type="component" value="Unassembled WGS sequence"/>
</dbReference>
<evidence type="ECO:0000313" key="1">
    <source>
        <dbReference type="Proteomes" id="UP000008854"/>
    </source>
</evidence>
<dbReference type="AlphaFoldDB" id="A0A5K4F8H7"/>
<dbReference type="Pfam" id="PF01221">
    <property type="entry name" value="Dynein_light"/>
    <property type="match status" value="1"/>
</dbReference>
<proteinExistence type="predicted"/>
<dbReference type="ExpressionAtlas" id="A0A5K4F8H7">
    <property type="expression patterns" value="baseline"/>
</dbReference>
<reference evidence="1" key="1">
    <citation type="journal article" date="2012" name="PLoS Negl. Trop. Dis.">
        <title>A systematically improved high quality genome and transcriptome of the human blood fluke Schistosoma mansoni.</title>
        <authorList>
            <person name="Protasio A.V."/>
            <person name="Tsai I.J."/>
            <person name="Babbage A."/>
            <person name="Nichol S."/>
            <person name="Hunt M."/>
            <person name="Aslett M.A."/>
            <person name="De Silva N."/>
            <person name="Velarde G.S."/>
            <person name="Anderson T.J."/>
            <person name="Clark R.C."/>
            <person name="Davidson C."/>
            <person name="Dillon G.P."/>
            <person name="Holroyd N.E."/>
            <person name="LoVerde P.T."/>
            <person name="Lloyd C."/>
            <person name="McQuillan J."/>
            <person name="Oliveira G."/>
            <person name="Otto T.D."/>
            <person name="Parker-Manuel S.J."/>
            <person name="Quail M.A."/>
            <person name="Wilson R.A."/>
            <person name="Zerlotini A."/>
            <person name="Dunne D.W."/>
            <person name="Berriman M."/>
        </authorList>
    </citation>
    <scope>NUCLEOTIDE SEQUENCE [LARGE SCALE GENOMIC DNA]</scope>
    <source>
        <strain evidence="1">Puerto Rican</strain>
    </source>
</reference>
<protein>
    <submittedName>
        <fullName evidence="2">Dynein light chain</fullName>
    </submittedName>
</protein>
<accession>A0A5K4F8H7</accession>
<dbReference type="SUPFAM" id="SSF54648">
    <property type="entry name" value="DLC"/>
    <property type="match status" value="1"/>
</dbReference>
<name>A0A5K4F8H7_SCHMA</name>
<organism evidence="1 2">
    <name type="scientific">Schistosoma mansoni</name>
    <name type="common">Blood fluke</name>
    <dbReference type="NCBI Taxonomy" id="6183"/>
    <lineage>
        <taxon>Eukaryota</taxon>
        <taxon>Metazoa</taxon>
        <taxon>Spiralia</taxon>
        <taxon>Lophotrochozoa</taxon>
        <taxon>Platyhelminthes</taxon>
        <taxon>Trematoda</taxon>
        <taxon>Digenea</taxon>
        <taxon>Strigeidida</taxon>
        <taxon>Schistosomatoidea</taxon>
        <taxon>Schistosomatidae</taxon>
        <taxon>Schistosoma</taxon>
    </lineage>
</organism>